<dbReference type="EMBL" id="QXXQ01000001">
    <property type="protein sequence ID" value="RID93661.1"/>
    <property type="molecule type" value="Genomic_DNA"/>
</dbReference>
<reference evidence="4 5" key="1">
    <citation type="submission" date="2018-09" db="EMBL/GenBank/DDBJ databases">
        <title>Gemmobacter lutimaris sp. nov., a marine bacterium isolated from tidal flat.</title>
        <authorList>
            <person name="Lee D.W."/>
            <person name="Yoo Y."/>
            <person name="Kim J.-J."/>
            <person name="Kim B.S."/>
        </authorList>
    </citation>
    <scope>NUCLEOTIDE SEQUENCE [LARGE SCALE GENOMIC DNA]</scope>
    <source>
        <strain evidence="4 5">YJ-T1-11</strain>
    </source>
</reference>
<dbReference type="GO" id="GO:0005509">
    <property type="term" value="F:calcium ion binding"/>
    <property type="evidence" value="ECO:0007669"/>
    <property type="project" value="InterPro"/>
</dbReference>
<accession>A0A398BXV8</accession>
<keyword evidence="5" id="KW-1185">Reference proteome</keyword>
<dbReference type="InterPro" id="IPR011049">
    <property type="entry name" value="Serralysin-like_metalloprot_C"/>
</dbReference>
<dbReference type="InterPro" id="IPR018511">
    <property type="entry name" value="Hemolysin-typ_Ca-bd_CS"/>
</dbReference>
<dbReference type="SUPFAM" id="SSF51120">
    <property type="entry name" value="beta-Roll"/>
    <property type="match status" value="2"/>
</dbReference>
<dbReference type="Proteomes" id="UP000266649">
    <property type="component" value="Unassembled WGS sequence"/>
</dbReference>
<evidence type="ECO:0000256" key="2">
    <source>
        <dbReference type="ARBA" id="ARBA00022525"/>
    </source>
</evidence>
<comment type="caution">
    <text evidence="4">The sequence shown here is derived from an EMBL/GenBank/DDBJ whole genome shotgun (WGS) entry which is preliminary data.</text>
</comment>
<feature type="region of interest" description="Disordered" evidence="3">
    <location>
        <begin position="486"/>
        <end position="508"/>
    </location>
</feature>
<organism evidence="4 5">
    <name type="scientific">Gemmobacter lutimaris</name>
    <dbReference type="NCBI Taxonomy" id="2306023"/>
    <lineage>
        <taxon>Bacteria</taxon>
        <taxon>Pseudomonadati</taxon>
        <taxon>Pseudomonadota</taxon>
        <taxon>Alphaproteobacteria</taxon>
        <taxon>Rhodobacterales</taxon>
        <taxon>Paracoccaceae</taxon>
        <taxon>Gemmobacter</taxon>
    </lineage>
</organism>
<dbReference type="PRINTS" id="PR00313">
    <property type="entry name" value="CABNDNGRPT"/>
</dbReference>
<dbReference type="GO" id="GO:0005576">
    <property type="term" value="C:extracellular region"/>
    <property type="evidence" value="ECO:0007669"/>
    <property type="project" value="UniProtKB-SubCell"/>
</dbReference>
<feature type="compositionally biased region" description="Basic and acidic residues" evidence="3">
    <location>
        <begin position="498"/>
        <end position="508"/>
    </location>
</feature>
<dbReference type="AlphaFoldDB" id="A0A398BXV8"/>
<dbReference type="PROSITE" id="PS00330">
    <property type="entry name" value="HEMOLYSIN_CALCIUM"/>
    <property type="match status" value="3"/>
</dbReference>
<evidence type="ECO:0000256" key="3">
    <source>
        <dbReference type="SAM" id="MobiDB-lite"/>
    </source>
</evidence>
<feature type="region of interest" description="Disordered" evidence="3">
    <location>
        <begin position="1"/>
        <end position="31"/>
    </location>
</feature>
<evidence type="ECO:0000256" key="1">
    <source>
        <dbReference type="ARBA" id="ARBA00004613"/>
    </source>
</evidence>
<comment type="subcellular location">
    <subcellularLocation>
        <location evidence="1">Secreted</location>
    </subcellularLocation>
</comment>
<evidence type="ECO:0000313" key="5">
    <source>
        <dbReference type="Proteomes" id="UP000266649"/>
    </source>
</evidence>
<protein>
    <submittedName>
        <fullName evidence="4">Calcium-binding protein</fullName>
    </submittedName>
</protein>
<name>A0A398BXV8_9RHOB</name>
<gene>
    <name evidence="4" type="ORF">D2N39_01750</name>
</gene>
<keyword evidence="2" id="KW-0964">Secreted</keyword>
<evidence type="ECO:0000313" key="4">
    <source>
        <dbReference type="EMBL" id="RID93661.1"/>
    </source>
</evidence>
<dbReference type="InterPro" id="IPR050557">
    <property type="entry name" value="RTX_toxin/Mannuronan_C5-epim"/>
</dbReference>
<proteinExistence type="predicted"/>
<dbReference type="Pfam" id="PF00353">
    <property type="entry name" value="HemolysinCabind"/>
    <property type="match status" value="3"/>
</dbReference>
<dbReference type="PANTHER" id="PTHR38340:SF1">
    <property type="entry name" value="S-LAYER PROTEIN"/>
    <property type="match status" value="1"/>
</dbReference>
<dbReference type="Gene3D" id="2.150.10.10">
    <property type="entry name" value="Serralysin-like metalloprotease, C-terminal"/>
    <property type="match status" value="2"/>
</dbReference>
<sequence>MQALRPVHRANAPQNPAKRTTLPRSGDRPNRHHAVRTARTHRGIIPCSNRNLWSALMAKAREKVKTWFSNPDDLDLLAFDATQLSNGKILFAFGGSALIDSGIYANSVVYTATLNLKTDKLGSITTSSVETTPGGFAPISTFQYVDLVAGTKGRALLTGMFYNNRIDGDDGNWSLATQAYRGPSPVGGTRLEPNSVTPGQPEINPATDWSGLKLKDGSYAVFHTQPGASITDISTGILMTKFKASGAPAGKAKLVVEDHSVGTSPWVAEASPVAPSAVLLGNGRIGLFYKEVGFETVNGINYADKQITYQQVTATGKRVGKAIAIDDTLATGVLLPEAVGLDNGRAVVTWYDGADGGAHKARIIAANGKLASKTIVLNEDGQNSWTDLKAVALAQNTFALSWFDSDNKLWLGQVFDGDGSARTGRFLLTDNGADLSVVDGEKNEGGIIRQGQGFLGWTIGRETELTKEHLDGQAFKLDATIGTERAGNGRGNTLNGTTKDDILDGRGGKDKLDGRAGNDLLTGGDGNDRLKGGAGFDWLTGDAGNDTLDGGSGTDVLYGGAGRDRMIGGTGNDRIHGGEGADSLSGGKGADHFIFTSRLESFRFVFDEGGDTITDFRSGQGDRLVFSGFGGASVFSPLPNGTAANPTEIGFYFNTKTHVLSYDRDGAGTFYERQTVAKLVGVDSLSWDDMILLA</sequence>
<dbReference type="PANTHER" id="PTHR38340">
    <property type="entry name" value="S-LAYER PROTEIN"/>
    <property type="match status" value="1"/>
</dbReference>
<feature type="region of interest" description="Disordered" evidence="3">
    <location>
        <begin position="184"/>
        <end position="206"/>
    </location>
</feature>
<dbReference type="InterPro" id="IPR001343">
    <property type="entry name" value="Hemolysn_Ca-bd"/>
</dbReference>